<dbReference type="EMBL" id="AJWK01020699">
    <property type="status" value="NOT_ANNOTATED_CDS"/>
    <property type="molecule type" value="Genomic_DNA"/>
</dbReference>
<dbReference type="Proteomes" id="UP000092461">
    <property type="component" value="Unassembled WGS sequence"/>
</dbReference>
<dbReference type="AlphaFoldDB" id="A0A1B0CNR3"/>
<dbReference type="EMBL" id="AJWK01020700">
    <property type="status" value="NOT_ANNOTATED_CDS"/>
    <property type="molecule type" value="Genomic_DNA"/>
</dbReference>
<dbReference type="VEuPathDB" id="VectorBase:LLONM1_011626"/>
<sequence>MDPTHYVTITTRRDSADSTDCADVERVHLKKLVGQLRNNLCSVSVLSEPDLELLSNMDPNSLADITGKDFIEQLKEASGRLLHEKRQAFDAIELLKILAKERGITLEVHHDITDALIARESAEGGATHVDAPPSADSEASSAT</sequence>
<feature type="region of interest" description="Disordered" evidence="1">
    <location>
        <begin position="123"/>
        <end position="143"/>
    </location>
</feature>
<reference evidence="2" key="1">
    <citation type="submission" date="2020-05" db="UniProtKB">
        <authorList>
            <consortium name="EnsemblMetazoa"/>
        </authorList>
    </citation>
    <scope>IDENTIFICATION</scope>
    <source>
        <strain evidence="2">Jacobina</strain>
    </source>
</reference>
<proteinExistence type="predicted"/>
<dbReference type="EnsemblMetazoa" id="LLOJ006385-RA">
    <property type="protein sequence ID" value="LLOJ006385-PA"/>
    <property type="gene ID" value="LLOJ006385"/>
</dbReference>
<evidence type="ECO:0000313" key="3">
    <source>
        <dbReference type="Proteomes" id="UP000092461"/>
    </source>
</evidence>
<name>A0A1B0CNR3_LUTLO</name>
<accession>A0A1B0CNR3</accession>
<dbReference type="EMBL" id="AJWK01020698">
    <property type="status" value="NOT_ANNOTATED_CDS"/>
    <property type="molecule type" value="Genomic_DNA"/>
</dbReference>
<dbReference type="EMBL" id="AJWK01020701">
    <property type="status" value="NOT_ANNOTATED_CDS"/>
    <property type="molecule type" value="Genomic_DNA"/>
</dbReference>
<feature type="compositionally biased region" description="Low complexity" evidence="1">
    <location>
        <begin position="130"/>
        <end position="143"/>
    </location>
</feature>
<evidence type="ECO:0000313" key="2">
    <source>
        <dbReference type="EnsemblMetazoa" id="LLOJ006385-PA"/>
    </source>
</evidence>
<organism evidence="2 3">
    <name type="scientific">Lutzomyia longipalpis</name>
    <name type="common">Sand fly</name>
    <dbReference type="NCBI Taxonomy" id="7200"/>
    <lineage>
        <taxon>Eukaryota</taxon>
        <taxon>Metazoa</taxon>
        <taxon>Ecdysozoa</taxon>
        <taxon>Arthropoda</taxon>
        <taxon>Hexapoda</taxon>
        <taxon>Insecta</taxon>
        <taxon>Pterygota</taxon>
        <taxon>Neoptera</taxon>
        <taxon>Endopterygota</taxon>
        <taxon>Diptera</taxon>
        <taxon>Nematocera</taxon>
        <taxon>Psychodoidea</taxon>
        <taxon>Psychodidae</taxon>
        <taxon>Lutzomyia</taxon>
        <taxon>Lutzomyia</taxon>
    </lineage>
</organism>
<protein>
    <submittedName>
        <fullName evidence="2">Uncharacterized protein</fullName>
    </submittedName>
</protein>
<dbReference type="VEuPathDB" id="VectorBase:LLOJ006385"/>
<evidence type="ECO:0000256" key="1">
    <source>
        <dbReference type="SAM" id="MobiDB-lite"/>
    </source>
</evidence>
<keyword evidence="3" id="KW-1185">Reference proteome</keyword>